<protein>
    <submittedName>
        <fullName evidence="1">Uncharacterized protein</fullName>
    </submittedName>
</protein>
<keyword evidence="2" id="KW-1185">Reference proteome</keyword>
<proteinExistence type="predicted"/>
<dbReference type="RefSeq" id="WP_149054382.1">
    <property type="nucleotide sequence ID" value="NZ_CP043420.1"/>
</dbReference>
<dbReference type="EMBL" id="CP043420">
    <property type="protein sequence ID" value="QEL10448.1"/>
    <property type="molecule type" value="Genomic_DNA"/>
</dbReference>
<accession>A0A5C0ZWT6</accession>
<reference evidence="1 2" key="1">
    <citation type="submission" date="2019-08" db="EMBL/GenBank/DDBJ databases">
        <title>Complete genome sequence of Kushneria sp. YCWA18, a halophilic phosphate-solubilizing bacterium isolated from Daqiao saltern in China.</title>
        <authorList>
            <person name="Du G.-X."/>
            <person name="Qu L.-Y."/>
        </authorList>
    </citation>
    <scope>NUCLEOTIDE SEQUENCE [LARGE SCALE GENOMIC DNA]</scope>
    <source>
        <strain evidence="1 2">YCWA18</strain>
    </source>
</reference>
<sequence length="114" mass="12457">MEASLNGAVVKLHGVIMGEVMRVIMPTDNVHDAVDAVRQHGFAAIEGTQTQAVPFCRRLEEALAPYDDIEPITSFQCVANRGYLYLVVDLNCHDSGSQAFKRRIEQLDAADPGA</sequence>
<evidence type="ECO:0000313" key="1">
    <source>
        <dbReference type="EMBL" id="QEL10448.1"/>
    </source>
</evidence>
<gene>
    <name evidence="1" type="ORF">FY550_04385</name>
</gene>
<dbReference type="AlphaFoldDB" id="A0A5C0ZWT6"/>
<evidence type="ECO:0000313" key="2">
    <source>
        <dbReference type="Proteomes" id="UP000322553"/>
    </source>
</evidence>
<name>A0A5C0ZWT6_9GAMM</name>
<dbReference type="Proteomes" id="UP000322553">
    <property type="component" value="Chromosome"/>
</dbReference>
<organism evidence="1 2">
    <name type="scientific">Kushneria phosphatilytica</name>
    <dbReference type="NCBI Taxonomy" id="657387"/>
    <lineage>
        <taxon>Bacteria</taxon>
        <taxon>Pseudomonadati</taxon>
        <taxon>Pseudomonadota</taxon>
        <taxon>Gammaproteobacteria</taxon>
        <taxon>Oceanospirillales</taxon>
        <taxon>Halomonadaceae</taxon>
        <taxon>Kushneria</taxon>
    </lineage>
</organism>
<dbReference type="KEGG" id="kuy:FY550_04385"/>